<proteinExistence type="predicted"/>
<evidence type="ECO:0000313" key="2">
    <source>
        <dbReference type="Proteomes" id="UP001200470"/>
    </source>
</evidence>
<comment type="caution">
    <text evidence="1">The sequence shown here is derived from an EMBL/GenBank/DDBJ whole genome shotgun (WGS) entry which is preliminary data.</text>
</comment>
<dbReference type="EMBL" id="JADYTN010000005">
    <property type="protein sequence ID" value="MCF2563178.1"/>
    <property type="molecule type" value="Genomic_DNA"/>
</dbReference>
<evidence type="ECO:0000313" key="1">
    <source>
        <dbReference type="EMBL" id="MCF2563178.1"/>
    </source>
</evidence>
<dbReference type="RefSeq" id="WP_301637609.1">
    <property type="nucleotide sequence ID" value="NZ_JADYTN010000005.1"/>
</dbReference>
<gene>
    <name evidence="1" type="ORF">I6E12_03510</name>
</gene>
<sequence length="208" mass="24361">MDYNVDAIEREIMLKYNDYRSYNSDNDVLLSLRKDIINKQVLANQKELLPDIIAFNDALREALREMYDRAHCIWNKMINIIDEGDGEELVLTAKCYLDTDYPVLHPIQGEDRQDLWYALCDGDLNPMYADGVSVLTLTLPRDEDDSFDSFIGMDCPPPNWNEGLDQELTQDLHLINQFHTLFQHMNFALSDFIYVRKFKTEINIEIIQ</sequence>
<accession>A0ABS9CFT0</accession>
<name>A0ABS9CFT0_9BACT</name>
<protein>
    <submittedName>
        <fullName evidence="1">Uncharacterized protein</fullName>
    </submittedName>
</protein>
<dbReference type="Proteomes" id="UP001200470">
    <property type="component" value="Unassembled WGS sequence"/>
</dbReference>
<reference evidence="1 2" key="1">
    <citation type="submission" date="2020-12" db="EMBL/GenBank/DDBJ databases">
        <title>Whole genome sequences of gut porcine anaerobes.</title>
        <authorList>
            <person name="Kubasova T."/>
            <person name="Jahodarova E."/>
            <person name="Rychlik I."/>
        </authorList>
    </citation>
    <scope>NUCLEOTIDE SEQUENCE [LARGE SCALE GENOMIC DNA]</scope>
    <source>
        <strain evidence="1 2">An925</strain>
    </source>
</reference>
<organism evidence="1 2">
    <name type="scientific">Xylanibacter brevis</name>
    <dbReference type="NCBI Taxonomy" id="83231"/>
    <lineage>
        <taxon>Bacteria</taxon>
        <taxon>Pseudomonadati</taxon>
        <taxon>Bacteroidota</taxon>
        <taxon>Bacteroidia</taxon>
        <taxon>Bacteroidales</taxon>
        <taxon>Prevotellaceae</taxon>
        <taxon>Xylanibacter</taxon>
    </lineage>
</organism>
<keyword evidence="2" id="KW-1185">Reference proteome</keyword>